<evidence type="ECO:0000313" key="2">
    <source>
        <dbReference type="EMBL" id="OCH83819.1"/>
    </source>
</evidence>
<gene>
    <name evidence="2" type="ORF">OBBRIDRAFT_486806</name>
</gene>
<sequence>MTSKPVDALCSSPSSSPSPKPSRLSSSETFPFLCSRHFVSRHYERSGLDSLVVARAFRLGVPLHARSPYFATAPHLSRVLRHSFHQLQLGAFRESWCKSFTSRETSRCFNMTLLVQVVEERSRRRRASPLVSCSLISDSGLPSAPRTMRCLSSVRIHLILAGAARYKSCRPHTLPQEHLLPLSAARPGPARILGHHG</sequence>
<protein>
    <submittedName>
        <fullName evidence="2">Uncharacterized protein</fullName>
    </submittedName>
</protein>
<dbReference type="Proteomes" id="UP000250043">
    <property type="component" value="Unassembled WGS sequence"/>
</dbReference>
<proteinExistence type="predicted"/>
<name>A0A8E2AL23_9APHY</name>
<dbReference type="AlphaFoldDB" id="A0A8E2AL23"/>
<reference evidence="2 3" key="1">
    <citation type="submission" date="2016-07" db="EMBL/GenBank/DDBJ databases">
        <title>Draft genome of the white-rot fungus Obba rivulosa 3A-2.</title>
        <authorList>
            <consortium name="DOE Joint Genome Institute"/>
            <person name="Miettinen O."/>
            <person name="Riley R."/>
            <person name="Acob R."/>
            <person name="Barry K."/>
            <person name="Cullen D."/>
            <person name="De Vries R."/>
            <person name="Hainaut M."/>
            <person name="Hatakka A."/>
            <person name="Henrissat B."/>
            <person name="Hilden K."/>
            <person name="Kuo R."/>
            <person name="Labutti K."/>
            <person name="Lipzen A."/>
            <person name="Makela M.R."/>
            <person name="Sandor L."/>
            <person name="Spatafora J.W."/>
            <person name="Grigoriev I.V."/>
            <person name="Hibbett D.S."/>
        </authorList>
    </citation>
    <scope>NUCLEOTIDE SEQUENCE [LARGE SCALE GENOMIC DNA]</scope>
    <source>
        <strain evidence="2 3">3A-2</strain>
    </source>
</reference>
<feature type="compositionally biased region" description="Low complexity" evidence="1">
    <location>
        <begin position="11"/>
        <end position="25"/>
    </location>
</feature>
<keyword evidence="3" id="KW-1185">Reference proteome</keyword>
<accession>A0A8E2AL23</accession>
<dbReference type="EMBL" id="KV722802">
    <property type="protein sequence ID" value="OCH83819.1"/>
    <property type="molecule type" value="Genomic_DNA"/>
</dbReference>
<evidence type="ECO:0000313" key="3">
    <source>
        <dbReference type="Proteomes" id="UP000250043"/>
    </source>
</evidence>
<feature type="region of interest" description="Disordered" evidence="1">
    <location>
        <begin position="1"/>
        <end position="25"/>
    </location>
</feature>
<evidence type="ECO:0000256" key="1">
    <source>
        <dbReference type="SAM" id="MobiDB-lite"/>
    </source>
</evidence>
<organism evidence="2 3">
    <name type="scientific">Obba rivulosa</name>
    <dbReference type="NCBI Taxonomy" id="1052685"/>
    <lineage>
        <taxon>Eukaryota</taxon>
        <taxon>Fungi</taxon>
        <taxon>Dikarya</taxon>
        <taxon>Basidiomycota</taxon>
        <taxon>Agaricomycotina</taxon>
        <taxon>Agaricomycetes</taxon>
        <taxon>Polyporales</taxon>
        <taxon>Gelatoporiaceae</taxon>
        <taxon>Obba</taxon>
    </lineage>
</organism>